<feature type="compositionally biased region" description="Low complexity" evidence="1">
    <location>
        <begin position="164"/>
        <end position="176"/>
    </location>
</feature>
<gene>
    <name evidence="2" type="ORF">Micbo1qcDRAFT_68770</name>
</gene>
<dbReference type="AlphaFoldDB" id="A0A136J1R3"/>
<name>A0A136J1R3_9PEZI</name>
<organism evidence="2 3">
    <name type="scientific">Microdochium bolleyi</name>
    <dbReference type="NCBI Taxonomy" id="196109"/>
    <lineage>
        <taxon>Eukaryota</taxon>
        <taxon>Fungi</taxon>
        <taxon>Dikarya</taxon>
        <taxon>Ascomycota</taxon>
        <taxon>Pezizomycotina</taxon>
        <taxon>Sordariomycetes</taxon>
        <taxon>Xylariomycetidae</taxon>
        <taxon>Xylariales</taxon>
        <taxon>Microdochiaceae</taxon>
        <taxon>Microdochium</taxon>
    </lineage>
</organism>
<feature type="region of interest" description="Disordered" evidence="1">
    <location>
        <begin position="106"/>
        <end position="176"/>
    </location>
</feature>
<reference evidence="3" key="1">
    <citation type="submission" date="2016-02" db="EMBL/GenBank/DDBJ databases">
        <title>Draft genome sequence of Microdochium bolleyi, a fungal endophyte of beachgrass.</title>
        <authorList>
            <consortium name="DOE Joint Genome Institute"/>
            <person name="David A.S."/>
            <person name="May G."/>
            <person name="Haridas S."/>
            <person name="Lim J."/>
            <person name="Wang M."/>
            <person name="Labutti K."/>
            <person name="Lipzen A."/>
            <person name="Barry K."/>
            <person name="Grigoriev I.V."/>
        </authorList>
    </citation>
    <scope>NUCLEOTIDE SEQUENCE [LARGE SCALE GENOMIC DNA]</scope>
    <source>
        <strain evidence="3">J235TASD1</strain>
    </source>
</reference>
<keyword evidence="3" id="KW-1185">Reference proteome</keyword>
<dbReference type="EMBL" id="KQ964251">
    <property type="protein sequence ID" value="KXJ91024.1"/>
    <property type="molecule type" value="Genomic_DNA"/>
</dbReference>
<dbReference type="Proteomes" id="UP000070501">
    <property type="component" value="Unassembled WGS sequence"/>
</dbReference>
<feature type="compositionally biased region" description="Pro residues" evidence="1">
    <location>
        <begin position="139"/>
        <end position="163"/>
    </location>
</feature>
<proteinExistence type="predicted"/>
<evidence type="ECO:0000256" key="1">
    <source>
        <dbReference type="SAM" id="MobiDB-lite"/>
    </source>
</evidence>
<evidence type="ECO:0000313" key="3">
    <source>
        <dbReference type="Proteomes" id="UP000070501"/>
    </source>
</evidence>
<protein>
    <submittedName>
        <fullName evidence="2">Uncharacterized protein</fullName>
    </submittedName>
</protein>
<evidence type="ECO:0000313" key="2">
    <source>
        <dbReference type="EMBL" id="KXJ91024.1"/>
    </source>
</evidence>
<dbReference type="InParanoid" id="A0A136J1R3"/>
<accession>A0A136J1R3</accession>
<sequence length="176" mass="20174">MLCESCLPLTNRAVGATSHRLPCRCLKGQWRSSDRSAFELCLLWRGKTWLSHPAWRAFLPPAARWRPRISTLRHRICGCKPGLQVRPVPDISPPHLRPRFSGRRRVTDRCLPPSTRRHPRGPAYSCLGRHSPIQERRVLPPPRARPWGQPLPPLHPCAAPPRQQPLQARLPLRIQP</sequence>